<keyword evidence="6" id="KW-1185">Reference proteome</keyword>
<keyword evidence="3" id="KW-0804">Transcription</keyword>
<protein>
    <submittedName>
        <fullName evidence="5">Helix-turn-helix transcriptional regulator</fullName>
    </submittedName>
</protein>
<dbReference type="EMBL" id="JBHSAF010000007">
    <property type="protein sequence ID" value="MFC3913391.1"/>
    <property type="molecule type" value="Genomic_DNA"/>
</dbReference>
<dbReference type="InterPro" id="IPR009057">
    <property type="entry name" value="Homeodomain-like_sf"/>
</dbReference>
<evidence type="ECO:0000256" key="1">
    <source>
        <dbReference type="ARBA" id="ARBA00023015"/>
    </source>
</evidence>
<dbReference type="Proteomes" id="UP001595692">
    <property type="component" value="Unassembled WGS sequence"/>
</dbReference>
<evidence type="ECO:0000313" key="5">
    <source>
        <dbReference type="EMBL" id="MFC3913391.1"/>
    </source>
</evidence>
<dbReference type="RefSeq" id="WP_377151704.1">
    <property type="nucleotide sequence ID" value="NZ_JBHSAF010000007.1"/>
</dbReference>
<comment type="caution">
    <text evidence="5">The sequence shown here is derived from an EMBL/GenBank/DDBJ whole genome shotgun (WGS) entry which is preliminary data.</text>
</comment>
<keyword evidence="2" id="KW-0238">DNA-binding</keyword>
<accession>A0ABV8CMS3</accession>
<name>A0ABV8CMS3_9GAMM</name>
<evidence type="ECO:0000256" key="3">
    <source>
        <dbReference type="ARBA" id="ARBA00023163"/>
    </source>
</evidence>
<keyword evidence="1" id="KW-0805">Transcription regulation</keyword>
<evidence type="ECO:0000256" key="2">
    <source>
        <dbReference type="ARBA" id="ARBA00023125"/>
    </source>
</evidence>
<dbReference type="Gene3D" id="1.10.10.60">
    <property type="entry name" value="Homeodomain-like"/>
    <property type="match status" value="1"/>
</dbReference>
<dbReference type="SMART" id="SM00342">
    <property type="entry name" value="HTH_ARAC"/>
    <property type="match status" value="1"/>
</dbReference>
<evidence type="ECO:0000313" key="6">
    <source>
        <dbReference type="Proteomes" id="UP001595692"/>
    </source>
</evidence>
<evidence type="ECO:0000259" key="4">
    <source>
        <dbReference type="PROSITE" id="PS01124"/>
    </source>
</evidence>
<reference evidence="6" key="1">
    <citation type="journal article" date="2019" name="Int. J. Syst. Evol. Microbiol.">
        <title>The Global Catalogue of Microorganisms (GCM) 10K type strain sequencing project: providing services to taxonomists for standard genome sequencing and annotation.</title>
        <authorList>
            <consortium name="The Broad Institute Genomics Platform"/>
            <consortium name="The Broad Institute Genome Sequencing Center for Infectious Disease"/>
            <person name="Wu L."/>
            <person name="Ma J."/>
        </authorList>
    </citation>
    <scope>NUCLEOTIDE SEQUENCE [LARGE SCALE GENOMIC DNA]</scope>
    <source>
        <strain evidence="6">CCUG 54939</strain>
    </source>
</reference>
<dbReference type="Pfam" id="PF12833">
    <property type="entry name" value="HTH_18"/>
    <property type="match status" value="1"/>
</dbReference>
<proteinExistence type="predicted"/>
<dbReference type="InterPro" id="IPR018060">
    <property type="entry name" value="HTH_AraC"/>
</dbReference>
<sequence>MAQSVSNLVARSLLALLQEQGLETSKILSLSGISRHELDKKEGRLSAPQHLRVLQEIGVYQELILNGLLEQNINNGIASEVYHYFPEFIGACLNQENGTNLLQTYRHYRIVVGDCDHIIISRNDSHTRVEYVVDGPRQRNFSALGNFMLMFDCLRNSIPDLRGQIWLEAERDAADSAIDAFFRQSCHFGQHQNVLLLENAQLDSPSGCFNRLLNRGQMAELQRCCQQIAPPPSFCSLVSELIDQALAQAETAGETHILPQICALLGMSRWTLNERLRPFRTSFTELLKQRRMALACRLLAETNQSILQISERVCFSSQAVFSRFFSSHLGMTPLAYRQRYSH</sequence>
<dbReference type="PANTHER" id="PTHR47894:SF4">
    <property type="entry name" value="HTH-TYPE TRANSCRIPTIONAL REGULATOR GADX"/>
    <property type="match status" value="1"/>
</dbReference>
<gene>
    <name evidence="5" type="ORF">ACFOSS_07940</name>
</gene>
<dbReference type="PROSITE" id="PS01124">
    <property type="entry name" value="HTH_ARAC_FAMILY_2"/>
    <property type="match status" value="1"/>
</dbReference>
<dbReference type="SUPFAM" id="SSF46689">
    <property type="entry name" value="Homeodomain-like"/>
    <property type="match status" value="1"/>
</dbReference>
<organism evidence="5 6">
    <name type="scientific">Pseudaeromonas sharmana</name>
    <dbReference type="NCBI Taxonomy" id="328412"/>
    <lineage>
        <taxon>Bacteria</taxon>
        <taxon>Pseudomonadati</taxon>
        <taxon>Pseudomonadota</taxon>
        <taxon>Gammaproteobacteria</taxon>
        <taxon>Aeromonadales</taxon>
        <taxon>Aeromonadaceae</taxon>
        <taxon>Pseudaeromonas</taxon>
    </lineage>
</organism>
<dbReference type="PANTHER" id="PTHR47894">
    <property type="entry name" value="HTH-TYPE TRANSCRIPTIONAL REGULATOR GADX"/>
    <property type="match status" value="1"/>
</dbReference>
<feature type="domain" description="HTH araC/xylS-type" evidence="4">
    <location>
        <begin position="236"/>
        <end position="339"/>
    </location>
</feature>